<dbReference type="PANTHER" id="PTHR33392:SF6">
    <property type="entry name" value="POLYISOPRENYL-TEICHOIC ACID--PEPTIDOGLYCAN TEICHOIC ACID TRANSFERASE TAGU"/>
    <property type="match status" value="1"/>
</dbReference>
<evidence type="ECO:0000313" key="3">
    <source>
        <dbReference type="EMBL" id="KHD77422.1"/>
    </source>
</evidence>
<dbReference type="InterPro" id="IPR050922">
    <property type="entry name" value="LytR/CpsA/Psr_CW_biosynth"/>
</dbReference>
<protein>
    <submittedName>
        <fullName evidence="3">Transcriptional regulator</fullName>
    </submittedName>
</protein>
<accession>A0A0A6XBF7</accession>
<dbReference type="Proteomes" id="UP000054537">
    <property type="component" value="Unassembled WGS sequence"/>
</dbReference>
<dbReference type="InterPro" id="IPR004474">
    <property type="entry name" value="LytR_CpsA_psr"/>
</dbReference>
<evidence type="ECO:0000313" key="4">
    <source>
        <dbReference type="Proteomes" id="UP000054537"/>
    </source>
</evidence>
<organism evidence="3 4">
    <name type="scientific">Actinoplanes utahensis</name>
    <dbReference type="NCBI Taxonomy" id="1869"/>
    <lineage>
        <taxon>Bacteria</taxon>
        <taxon>Bacillati</taxon>
        <taxon>Actinomycetota</taxon>
        <taxon>Actinomycetes</taxon>
        <taxon>Micromonosporales</taxon>
        <taxon>Micromonosporaceae</taxon>
        <taxon>Actinoplanes</taxon>
    </lineage>
</organism>
<dbReference type="Pfam" id="PF03816">
    <property type="entry name" value="LytR_cpsA_psr"/>
    <property type="match status" value="1"/>
</dbReference>
<dbReference type="STRING" id="1869.MB27_11880"/>
<proteinExistence type="inferred from homology"/>
<feature type="domain" description="Cell envelope-related transcriptional attenuator" evidence="2">
    <location>
        <begin position="69"/>
        <end position="261"/>
    </location>
</feature>
<evidence type="ECO:0000256" key="1">
    <source>
        <dbReference type="ARBA" id="ARBA00006068"/>
    </source>
</evidence>
<gene>
    <name evidence="3" type="ORF">MB27_11880</name>
</gene>
<comment type="similarity">
    <text evidence="1">Belongs to the LytR/CpsA/Psr (LCP) family.</text>
</comment>
<dbReference type="PANTHER" id="PTHR33392">
    <property type="entry name" value="POLYISOPRENYL-TEICHOIC ACID--PEPTIDOGLYCAN TEICHOIC ACID TRANSFERASE TAGU"/>
    <property type="match status" value="1"/>
</dbReference>
<sequence>MRGSVRSGRPGRAPLWARIAIAVGSLLLIPSAVAAAVPAVTSRVLTLSGPLNLLLVGIDPRGAHTKPLADTIIVAHIPADRQGVYLFSLPRDLVVRIPAFPKSGSTAQRTKINAAMALGSRLPGGLRFDPARGYELLERTVRQVTGIPRFDAGAVLDFPGFKKLVTAMGGVTMTIDQTVVSEHHRPDGRPRDRLPRCQGDTKCLRPYTGPQKTYPQSDVPVRLSGWEALDFARQRYGLPRVDYDRQRHQRQMIRALARQVTRDVSTDPGRLPRVFGALGESLTFTGGGYGPLDWAVALKNLNLAKLTSITLPGGPLFENGRYLGEKLTPEARSFFAAVRADRASPFLLDHPAFVDRTP</sequence>
<reference evidence="3 4" key="1">
    <citation type="submission" date="2014-10" db="EMBL/GenBank/DDBJ databases">
        <title>Draft genome sequence of Actinoplanes utahensis NRRL 12052.</title>
        <authorList>
            <person name="Velasco-Bucheli B."/>
            <person name="del Cerro C."/>
            <person name="Hormigo D."/>
            <person name="Garcia J.L."/>
            <person name="Acebal C."/>
            <person name="Arroyo M."/>
            <person name="de la Mata I."/>
        </authorList>
    </citation>
    <scope>NUCLEOTIDE SEQUENCE [LARGE SCALE GENOMIC DNA]</scope>
    <source>
        <strain evidence="3 4">NRRL 12052</strain>
    </source>
</reference>
<name>A0A0A6XBF7_ACTUT</name>
<dbReference type="OrthoDB" id="5171929at2"/>
<dbReference type="RefSeq" id="WP_043524336.1">
    <property type="nucleotide sequence ID" value="NZ_BAABKU010000054.1"/>
</dbReference>
<dbReference type="AlphaFoldDB" id="A0A0A6XBF7"/>
<evidence type="ECO:0000259" key="2">
    <source>
        <dbReference type="Pfam" id="PF03816"/>
    </source>
</evidence>
<dbReference type="EMBL" id="JRTT01000011">
    <property type="protein sequence ID" value="KHD77422.1"/>
    <property type="molecule type" value="Genomic_DNA"/>
</dbReference>
<keyword evidence="4" id="KW-1185">Reference proteome</keyword>
<comment type="caution">
    <text evidence="3">The sequence shown here is derived from an EMBL/GenBank/DDBJ whole genome shotgun (WGS) entry which is preliminary data.</text>
</comment>
<dbReference type="eggNOG" id="COG1316">
    <property type="taxonomic scope" value="Bacteria"/>
</dbReference>
<dbReference type="Gene3D" id="3.40.630.190">
    <property type="entry name" value="LCP protein"/>
    <property type="match status" value="1"/>
</dbReference>